<organism evidence="1 2">
    <name type="scientific">Erythrobacter mangrovi</name>
    <dbReference type="NCBI Taxonomy" id="2739433"/>
    <lineage>
        <taxon>Bacteria</taxon>
        <taxon>Pseudomonadati</taxon>
        <taxon>Pseudomonadota</taxon>
        <taxon>Alphaproteobacteria</taxon>
        <taxon>Sphingomonadales</taxon>
        <taxon>Erythrobacteraceae</taxon>
        <taxon>Erythrobacter/Porphyrobacter group</taxon>
        <taxon>Erythrobacter</taxon>
    </lineage>
</organism>
<keyword evidence="2" id="KW-1185">Reference proteome</keyword>
<sequence>MSLFDSVLKKIAGSPDDVANLAAKVGINPGIAEKAIAALSQSHQMHGDTVELAAAKTGLDTGTLNQIVEQIGGEGSLMEFANTLKDHPQAAGILKSLDRDGDGNPLNDIADMASGLFGKK</sequence>
<evidence type="ECO:0000313" key="1">
    <source>
        <dbReference type="EMBL" id="QKG70054.1"/>
    </source>
</evidence>
<evidence type="ECO:0008006" key="3">
    <source>
        <dbReference type="Google" id="ProtNLM"/>
    </source>
</evidence>
<dbReference type="RefSeq" id="WP_173211940.1">
    <property type="nucleotide sequence ID" value="NZ_CP053921.1"/>
</dbReference>
<evidence type="ECO:0000313" key="2">
    <source>
        <dbReference type="Proteomes" id="UP000504693"/>
    </source>
</evidence>
<dbReference type="KEGG" id="emv:HQR01_00965"/>
<name>A0A7D3XN40_9SPHN</name>
<dbReference type="Proteomes" id="UP000504693">
    <property type="component" value="Chromosome"/>
</dbReference>
<proteinExistence type="predicted"/>
<protein>
    <recommendedName>
        <fullName evidence="3">DUF937 domain-containing protein</fullName>
    </recommendedName>
</protein>
<accession>A0A7D3XN40</accession>
<dbReference type="EMBL" id="CP053921">
    <property type="protein sequence ID" value="QKG70054.1"/>
    <property type="molecule type" value="Genomic_DNA"/>
</dbReference>
<reference evidence="1 2" key="1">
    <citation type="submission" date="2020-05" db="EMBL/GenBank/DDBJ databases">
        <title>Erythrobacter mangrovi sp. nov., isolated from rhizosphere soil of mangrove plant (Kandelia candel).</title>
        <authorList>
            <person name="Ye Y.H."/>
        </authorList>
    </citation>
    <scope>NUCLEOTIDE SEQUENCE [LARGE SCALE GENOMIC DNA]</scope>
    <source>
        <strain evidence="1 2">EB310</strain>
    </source>
</reference>
<dbReference type="AlphaFoldDB" id="A0A7D3XN40"/>
<gene>
    <name evidence="1" type="ORF">HQR01_00965</name>
</gene>